<evidence type="ECO:0000313" key="7">
    <source>
        <dbReference type="EMBL" id="VFU14357.1"/>
    </source>
</evidence>
<dbReference type="InterPro" id="IPR002123">
    <property type="entry name" value="Plipid/glycerol_acylTrfase"/>
</dbReference>
<dbReference type="PANTHER" id="PTHR12563">
    <property type="entry name" value="GLYCEROL-3-PHOSPHATE ACYLTRANSFERASE"/>
    <property type="match status" value="1"/>
</dbReference>
<dbReference type="CDD" id="cd07993">
    <property type="entry name" value="LPLAT_DHAPAT-like"/>
    <property type="match status" value="1"/>
</dbReference>
<evidence type="ECO:0000256" key="2">
    <source>
        <dbReference type="ARBA" id="ARBA00007937"/>
    </source>
</evidence>
<organism evidence="7">
    <name type="scientific">anaerobic digester metagenome</name>
    <dbReference type="NCBI Taxonomy" id="1263854"/>
    <lineage>
        <taxon>unclassified sequences</taxon>
        <taxon>metagenomes</taxon>
        <taxon>ecological metagenomes</taxon>
    </lineage>
</organism>
<dbReference type="GO" id="GO:0006629">
    <property type="term" value="P:lipid metabolic process"/>
    <property type="evidence" value="ECO:0007669"/>
    <property type="project" value="InterPro"/>
</dbReference>
<dbReference type="InterPro" id="IPR022284">
    <property type="entry name" value="GPAT/DHAPAT"/>
</dbReference>
<feature type="domain" description="Phospholipid/glycerol acyltransferase" evidence="6">
    <location>
        <begin position="363"/>
        <end position="490"/>
    </location>
</feature>
<dbReference type="EMBL" id="CAADRM010000090">
    <property type="protein sequence ID" value="VFU14357.1"/>
    <property type="molecule type" value="Genomic_DNA"/>
</dbReference>
<reference evidence="7" key="1">
    <citation type="submission" date="2019-03" db="EMBL/GenBank/DDBJ databases">
        <authorList>
            <person name="Hao L."/>
        </authorList>
    </citation>
    <scope>NUCLEOTIDE SEQUENCE</scope>
</reference>
<dbReference type="SUPFAM" id="SSF69593">
    <property type="entry name" value="Glycerol-3-phosphate (1)-acyltransferase"/>
    <property type="match status" value="1"/>
</dbReference>
<protein>
    <submittedName>
        <fullName evidence="7">Glycerol-3-phosphate 1-O-acyltransferase</fullName>
        <ecNumber evidence="7">2.3.1.15</ecNumber>
    </submittedName>
</protein>
<dbReference type="InterPro" id="IPR045520">
    <property type="entry name" value="GPAT/DHAPAT_C"/>
</dbReference>
<keyword evidence="4" id="KW-0472">Membrane</keyword>
<dbReference type="GO" id="GO:0012505">
    <property type="term" value="C:endomembrane system"/>
    <property type="evidence" value="ECO:0007669"/>
    <property type="project" value="UniProtKB-SubCell"/>
</dbReference>
<evidence type="ECO:0000256" key="5">
    <source>
        <dbReference type="ARBA" id="ARBA00023315"/>
    </source>
</evidence>
<dbReference type="EC" id="2.3.1.15" evidence="7"/>
<evidence type="ECO:0000256" key="4">
    <source>
        <dbReference type="ARBA" id="ARBA00023136"/>
    </source>
</evidence>
<dbReference type="Pfam" id="PF01553">
    <property type="entry name" value="Acyltransferase"/>
    <property type="match status" value="1"/>
</dbReference>
<dbReference type="InterPro" id="IPR041728">
    <property type="entry name" value="GPAT/DHAPAT_LPLAT"/>
</dbReference>
<comment type="subcellular location">
    <subcellularLocation>
        <location evidence="1">Endomembrane system</location>
        <topology evidence="1">Peripheral membrane protein</topology>
    </subcellularLocation>
</comment>
<evidence type="ECO:0000256" key="3">
    <source>
        <dbReference type="ARBA" id="ARBA00022679"/>
    </source>
</evidence>
<accession>A0A485M154</accession>
<dbReference type="AlphaFoldDB" id="A0A485M154"/>
<dbReference type="GO" id="GO:0004366">
    <property type="term" value="F:glycerol-3-phosphate O-acyltransferase activity"/>
    <property type="evidence" value="ECO:0007669"/>
    <property type="project" value="UniProtKB-EC"/>
</dbReference>
<proteinExistence type="inferred from homology"/>
<evidence type="ECO:0000259" key="6">
    <source>
        <dbReference type="SMART" id="SM00563"/>
    </source>
</evidence>
<dbReference type="PANTHER" id="PTHR12563:SF17">
    <property type="entry name" value="DIHYDROXYACETONE PHOSPHATE ACYLTRANSFERASE"/>
    <property type="match status" value="1"/>
</dbReference>
<comment type="similarity">
    <text evidence="2">Belongs to the GPAT/DAPAT family.</text>
</comment>
<keyword evidence="5 7" id="KW-0012">Acyltransferase</keyword>
<keyword evidence="3 7" id="KW-0808">Transferase</keyword>
<gene>
    <name evidence="7" type="primary">plsB</name>
    <name evidence="7" type="ORF">SCFA_280021</name>
</gene>
<sequence length="849" mass="96538">MKAFSEKRMGLPKAWALVYNDRSMSTRKKGYGFILEGDYGFLLGPVVRRLFSQITIPDLYKKSVTGLAEKGHIVFVHSISSTIDGMLMNYRFSREGLPSPRIIFGRKFILLQPMRRLASFLVSPFGSPSSPFESEFYKEFLLDEGNASLISLDMVPAKRGTDPIMELLKIQRDTDRPIFLLPQRIVYKRAPLKVKDATKEEKASIKGVRKLMTLMRAQEHGFLEHGEPINLKDVIRKAQGSSKFFEEVATEVRNDLMQQLASLGRNISGAPIRERGFLIRKTLKDPVLQTFLRSHSAETGQSIEKLEGAVFRYLDQIASDLSPSVIGFLNRTLGWVFNNIYEGLDVDEAGIQAVRETARNGSLVYVPCHKSHIDYLILSYCLFQNWMSVPVIAAGINLSFFPIGTLLRKGGAFFMKRTFKDNPVYAQTFAAYVRTILQERIPMEFFIEGTRSRSGKLMLPKKGLLSMIIQGWESGVSRDVIFVPVYVGYDIVVEEGSYIREMKGEAKKKENFWQLLKAGSILKNRYGKVYIRFAKPMSLNEFMKGRTSYSRMDSSQKEDLYDVVANEIISAIYRETVATPFSILSCVVTSNVSAIEEDALRKGFHTFLDYLSYLGCNLSVTLSDEQAAFEEAYALLKSKKLVNLDMPDNEEDPTLLTAEGENRIHLEYYKNTILNFFVPASLISNVLLKYPDGLDEKAFRKQIQGLADLLENEFILGVESLENALAYMLERGIVVKTKSVYAIHPEKRDIALMFDGLLENYLESYLCAARYLQKVKDLGKKDPLKSINKFASRIYKKGEIHRYEALCLPVYKGALDTFRKKGLVNDKNRLTDEKALQKLITDVETFLEN</sequence>
<dbReference type="SMART" id="SM00563">
    <property type="entry name" value="PlsC"/>
    <property type="match status" value="1"/>
</dbReference>
<name>A0A485M154_9ZZZZ</name>
<dbReference type="Pfam" id="PF19277">
    <property type="entry name" value="GPAT_C"/>
    <property type="match status" value="1"/>
</dbReference>
<evidence type="ECO:0000256" key="1">
    <source>
        <dbReference type="ARBA" id="ARBA00004184"/>
    </source>
</evidence>